<protein>
    <submittedName>
        <fullName evidence="1">Uncharacterized protein</fullName>
    </submittedName>
</protein>
<dbReference type="EMBL" id="CP038487">
    <property type="protein sequence ID" value="QFZ28174.1"/>
    <property type="molecule type" value="Genomic_DNA"/>
</dbReference>
<evidence type="ECO:0000313" key="2">
    <source>
        <dbReference type="Proteomes" id="UP000326582"/>
    </source>
</evidence>
<organism evidence="1 2">
    <name type="scientific">Clavispora lusitaniae</name>
    <name type="common">Candida lusitaniae</name>
    <dbReference type="NCBI Taxonomy" id="36911"/>
    <lineage>
        <taxon>Eukaryota</taxon>
        <taxon>Fungi</taxon>
        <taxon>Dikarya</taxon>
        <taxon>Ascomycota</taxon>
        <taxon>Saccharomycotina</taxon>
        <taxon>Pichiomycetes</taxon>
        <taxon>Metschnikowiaceae</taxon>
        <taxon>Clavispora</taxon>
    </lineage>
</organism>
<evidence type="ECO:0000313" key="1">
    <source>
        <dbReference type="EMBL" id="QFZ28174.1"/>
    </source>
</evidence>
<proteinExistence type="predicted"/>
<accession>A0ACD0WL00</accession>
<reference evidence="2" key="1">
    <citation type="journal article" date="2019" name="MBio">
        <title>Comparative genomics for the elucidation of multidrug resistance (MDR) in Candida lusitaniae.</title>
        <authorList>
            <person name="Kannan A."/>
            <person name="Asner S.A."/>
            <person name="Trachsel E."/>
            <person name="Kelly S."/>
            <person name="Parker J."/>
            <person name="Sanglard D."/>
        </authorList>
    </citation>
    <scope>NUCLEOTIDE SEQUENCE [LARGE SCALE GENOMIC DNA]</scope>
    <source>
        <strain evidence="2">P1</strain>
    </source>
</reference>
<name>A0ACD0WL00_CLALS</name>
<keyword evidence="2" id="KW-1185">Reference proteome</keyword>
<dbReference type="Proteomes" id="UP000326582">
    <property type="component" value="Chromosome 4"/>
</dbReference>
<gene>
    <name evidence="1" type="ORF">EJF14_40205</name>
</gene>
<sequence>MAIYLLSISVSGYGSAASSWIYLANWILLLVLSVGFVFYFPRLVGFVLTHLLRLWVWRKYKVRISIGSFRVSPLGGRIAARNVVIITQDNTISIIRMHLTWRYWLVRLPRLPAYLFAQEDSPDESSGMSPEQNKRLSTSLQLYVDGLEVFVYNRTQAYTNIVEALARTDAKDEFSSSSSATLADTEAHSSLDFWLSVLPVQMQIKKGAVILGNATTPSIMCASFHSATALLDVCQPPCPQDLFRTSVDVTMEKFQVVLKPNVTYDPMRYSSAEPQAPVTKAERKHRVRRFLARLIPHRSHKKDTNSFEWHGLRRYVDAIEDERVVEITDIEEYAKYSMILDSASTRVVYFFDTPGLHGDGPKEPPPQFGVDVYLSLATIHYGSWADRQRGPIQTMLFPSLSRDSEATVVCEDPGRPRTYAGFRLQVFVQDELVFRLPTREFSKDKSDLAAQGPKRQKITRPFGWLEFKLASESKISSFTSYIASEKGWPNTLSIFMSKPEVRSSVNHDVLFMADEHTLDCDIGFPLQWNGKCVWTFNNKTKNGLFFFLREHAFLINDVVSDFASGEPAPYEYFRPFEYRLNWSVEDYKLYFNVNDHNIINDPLDFDTNKYLRFSGSLLNISFIIPMLGQFSKSSKIDFKINTTSLELDLEVPSWHTVSAFMHGRKKMGSTEAFEISGYYNYYNSIEVHQNNFAVINAIGDNVTLVFFGYLIRYLFTFRENYFGDFKHFKTFEEYSSTLHHGNNPDRSDDDSSADTEFETTPDYWKMLKTENDLNVLFTFSVRGGLIILPCNIYDHQRHIGLEFSSLDVDIHLTNYYMDLQADFSTAQGFGCKSEESQKVDIWNTAVYRESVSKQKPDITIDGFSVHTHRMFGLAPETLTYHCKWDFSSGAIKIDSDPLFLVGLKSVFQNFVFGYKDLENTLIYTTPTVYDLANYSFRCPEVSLKIFTGIENTYLHVSLIDILVGFNDIANYRYSDKIVLSLPEIEVKVVNEDDETMHQAYLKTSLTFTNFCQKAKMLEHRIFQQRYVRRSDAPTHRVPFLLFEENRDNIYVDAYGCLFPTISLPTASSPLTREWAHLQSDGYSASEAASDTDSSAISDASDYLNPTVNYYEDDFVPQTPIRPGYKTDALIFELGAVNAFFTPEGAQSMTSFASKLQFLDLDTLIDMIQIEAINHLKKLIIPLSTIDNIRFVCPSIDLKIAEKPILDITSVLCSSPSVPAVTISVIEPSIAFSSVATKTRRNIDLVEEKSSSLAFHVQEVYLSVHDPNYFTSVFSIHINDFEGWSATDQPSGAISHYGIGEVLCAMETVQAQWTVSFVTSLTSAFKDCLREFAKVKETSVVWRRELIHALTTCARDKNMQHDPAVITKPATILRSCDDHVRFYDSWKLVTKLRSILSELPTYEEEKLRFMNREWKCVPDALKEVMEYFGNWRSWEGSIAQRTNYFRHIFGEELKSEKKSLLFLKLTSGGFNINQSGTTVDYLALHGVRVVLNSDNSGSDVFWDDINGVEYKEENSFLVNVDACDGLFSSLTFDTVSNVIKSLNCEQSTNACQTKETIPEEMVPWIHSLVNFKLFHIRIDLPATFIELYSYDNISNYESYAHAGFNMSNQFREFTVSFGKEEQDYINISLEQLRVTLIESKDSGACKAVNGSLKHFEFKFSDQDGKLDSTISSFFQEDMPKIKNLIPEKQDEGPNSDKNLTKRSTQNNFIVNFLVEKVDWYLDFLGPLRFHYALARGKYSLSHSQGALAFDYFHKSTSCDAVLSEMTILHTEQTNMRLKSTAKQLDSLWMIKSSIDLGYLKVTIPSIIPVTDKVLKQLPAIFERAKMLQSSVPQFDSGIKQEKKVTGKSRNKFDFALDINVSQKYCGLSILKEHCRYTIEYEGLRSKISNLLDADDQGCYIVPFWGDFSLRETRMIVLDASFPVGLSTLLDVNLSFKILNDVQSTTERSSRSLQIESQHFRVCLSPPVVFKISELIDGLSRVIKMHEGSLSKIRPRRDEKEGSKEAVILSSKTRKMHFSSVHVLSYNFCIGWLFGTPHKDYPGFILGTERFFAVLKADLGKLSLMEGYLSVANGTTASSFYSTSSEFNNLNRAFMPKMQLNYIVTDSESLWFSLKGDILDVRFMSNSIIVIERAIESVATVQKYYDDRSRTQRRRRELMTELKAENKKKENSRCSRAFKKIQVTSKFAGAKVFVYRLQEEDDVTGSPPSLSLHSPAVSIAVFYKYTKKSKRSHTVKIEILMSQSDNTLYSSCVPILMDVIDASKSMFRTSKPNSDTENPKVSNDQNSTEPTGGGSNESIAKMLNDINFQFGFIVEKQRFSLSCEPTAKVAAVVVFDGTSIVACTGIETVSSIYVIAQVDPIAASLQHIYSDERSGFVEINNIMFSNVIKLHPSIEIVSSTSITDIDGYIKMKQYQDLDLFKDIWYPKKYHTRTPSVTNEVDLAGAKSTYTKFKEVSSTYAIPFWLTMLISNFSLEVDFGAALGTVTLDVDRAWAISRKSSDWLYELKLGLQTLEVGSQGRLGGYVKVERLFVTSSVEWKLKKIPLLEIPLVHLAGGVESLQLKAAFDNHHFAFFSLEGFRLDAFNRKNGINISKDHLFVLIKYDSADVMLTSLAASEFYDIYNTVSRMMEENKTSYTEILKDSNKDHLMENESRNRILEVVKKLETKIEVSTGFTRFQVYPQSFDDTRTLVIDVDKSKASFLQNEYISGVANEIEIRLSNVNASLATTSGIASESIPQFKVQEFIENARKASGGNILAFPKFMISMRTYQKYNSNIVEYLFQSSFGGTVDIRWNLGSVNLVREMYAVHKKALLSRTDYTHQRAGSLQEETSIVKKLPEQPDELPSKEDLRKDIEKSFERVSKDSKYVYVPLAPPIIETPRLKELGNATPPLEWFGLHRNKFPDATHEYAIVSMQKLIQQIEEQYSKALSTT</sequence>